<reference evidence="2" key="1">
    <citation type="journal article" date="2023" name="Front. Microbiol.">
        <title>Genome analysis of Candidatus Aschnera chinzeii, the bacterial endosymbiont of the blood-sucking bat fly Penicillidia jenynsii (Insecta: Diptera: Nycteribiidae).</title>
        <authorList>
            <person name="Koga R."/>
            <person name="Moriyama M."/>
            <person name="Nozaki T."/>
            <person name="Fukatsu T."/>
        </authorList>
    </citation>
    <scope>NUCLEOTIDE SEQUENCE</scope>
    <source>
        <strain evidence="2">Kw-01</strain>
    </source>
</reference>
<evidence type="ECO:0000256" key="1">
    <source>
        <dbReference type="SAM" id="Phobius"/>
    </source>
</evidence>
<keyword evidence="1" id="KW-0812">Transmembrane</keyword>
<dbReference type="Gene3D" id="1.10.260.40">
    <property type="entry name" value="lambda repressor-like DNA-binding domains"/>
    <property type="match status" value="1"/>
</dbReference>
<dbReference type="PANTHER" id="PTHR34475">
    <property type="match status" value="1"/>
</dbReference>
<keyword evidence="1" id="KW-0472">Membrane</keyword>
<dbReference type="AlphaFoldDB" id="A0AAT9G568"/>
<keyword evidence="1" id="KW-1133">Transmembrane helix</keyword>
<dbReference type="PANTHER" id="PTHR34475:SF1">
    <property type="entry name" value="CYTOSKELETON PROTEIN RODZ"/>
    <property type="match status" value="1"/>
</dbReference>
<dbReference type="InterPro" id="IPR001387">
    <property type="entry name" value="Cro/C1-type_HTH"/>
</dbReference>
<feature type="transmembrane region" description="Helical" evidence="1">
    <location>
        <begin position="109"/>
        <end position="132"/>
    </location>
</feature>
<proteinExistence type="predicted"/>
<dbReference type="InterPro" id="IPR050400">
    <property type="entry name" value="Bact_Cytoskel_RodZ"/>
</dbReference>
<reference evidence="2" key="2">
    <citation type="submission" date="2023-10" db="EMBL/GenBank/DDBJ databases">
        <authorList>
            <person name="Koga R."/>
            <person name="Fukatsu T."/>
        </authorList>
    </citation>
    <scope>NUCLEOTIDE SEQUENCE</scope>
    <source>
        <strain evidence="2">Kw-01</strain>
    </source>
</reference>
<dbReference type="CDD" id="cd00093">
    <property type="entry name" value="HTH_XRE"/>
    <property type="match status" value="1"/>
</dbReference>
<dbReference type="InterPro" id="IPR010982">
    <property type="entry name" value="Lambda_DNA-bd_dom_sf"/>
</dbReference>
<protein>
    <recommendedName>
        <fullName evidence="3">Cytoskeleton protein RodZ</fullName>
    </recommendedName>
</protein>
<sequence length="154" mass="18115">MNNTINTENNNINLGEYLVKIRKNLGLSKDAVAQHLCLKTSIITDIEENTNLNNIEPAFFRGYVRSYAKLINISDDEICKLLDKNVPIKSVILTSTQNYFLKKIYKRRIYWIFHITWFIILICITMILLWWWQGHKSSKDDIINMNIYNNNVGT</sequence>
<evidence type="ECO:0008006" key="3">
    <source>
        <dbReference type="Google" id="ProtNLM"/>
    </source>
</evidence>
<name>A0AAT9G568_9ENTR</name>
<dbReference type="EMBL" id="AP028961">
    <property type="protein sequence ID" value="BET44855.1"/>
    <property type="molecule type" value="Genomic_DNA"/>
</dbReference>
<evidence type="ECO:0000313" key="2">
    <source>
        <dbReference type="EMBL" id="BET44855.1"/>
    </source>
</evidence>
<dbReference type="Pfam" id="PF13413">
    <property type="entry name" value="HTH_25"/>
    <property type="match status" value="1"/>
</dbReference>
<organism evidence="2">
    <name type="scientific">Candidatus Aschnera chinzeii</name>
    <dbReference type="NCBI Taxonomy" id="1485666"/>
    <lineage>
        <taxon>Bacteria</taxon>
        <taxon>Pseudomonadati</taxon>
        <taxon>Pseudomonadota</taxon>
        <taxon>Gammaproteobacteria</taxon>
        <taxon>Enterobacterales</taxon>
        <taxon>Enterobacteriaceae</taxon>
        <taxon>Candidatus Aschnera</taxon>
    </lineage>
</organism>
<dbReference type="SUPFAM" id="SSF47413">
    <property type="entry name" value="lambda repressor-like DNA-binding domains"/>
    <property type="match status" value="1"/>
</dbReference>
<accession>A0AAT9G568</accession>
<dbReference type="GO" id="GO:0003677">
    <property type="term" value="F:DNA binding"/>
    <property type="evidence" value="ECO:0007669"/>
    <property type="project" value="InterPro"/>
</dbReference>
<gene>
    <name evidence="2" type="ORF">ACHINZ_5300</name>
</gene>